<dbReference type="EC" id="7.1.1.-" evidence="8"/>
<keyword evidence="11" id="KW-1185">Reference proteome</keyword>
<evidence type="ECO:0000256" key="2">
    <source>
        <dbReference type="ARBA" id="ARBA00022485"/>
    </source>
</evidence>
<dbReference type="PROSITE" id="PS51379">
    <property type="entry name" value="4FE4S_FER_2"/>
    <property type="match status" value="2"/>
</dbReference>
<feature type="domain" description="4Fe-4S ferredoxin-type" evidence="9">
    <location>
        <begin position="73"/>
        <end position="102"/>
    </location>
</feature>
<dbReference type="InterPro" id="IPR017896">
    <property type="entry name" value="4Fe4S_Fe-S-bd"/>
</dbReference>
<dbReference type="GO" id="GO:0016491">
    <property type="term" value="F:oxidoreductase activity"/>
    <property type="evidence" value="ECO:0007669"/>
    <property type="project" value="UniProtKB-KW"/>
</dbReference>
<keyword evidence="2 8" id="KW-0004">4Fe-4S</keyword>
<dbReference type="InterPro" id="IPR017900">
    <property type="entry name" value="4Fe4S_Fe_S_CS"/>
</dbReference>
<keyword evidence="8" id="KW-1003">Cell membrane</keyword>
<gene>
    <name evidence="8 10" type="primary">nuoI</name>
    <name evidence="10" type="ORF">AVCANL283_01490</name>
</gene>
<dbReference type="NCBIfam" id="NF004542">
    <property type="entry name" value="PRK05888.2-3"/>
    <property type="match status" value="1"/>
</dbReference>
<evidence type="ECO:0000256" key="8">
    <source>
        <dbReference type="HAMAP-Rule" id="MF_01351"/>
    </source>
</evidence>
<dbReference type="EMBL" id="JACGBB010000002">
    <property type="protein sequence ID" value="MBZ7986790.1"/>
    <property type="molecule type" value="Genomic_DNA"/>
</dbReference>
<comment type="subunit">
    <text evidence="8">NDH-1 is composed of 14 different subunits. Subunits NuoA, H, J, K, L, M, N constitute the membrane sector of the complex.</text>
</comment>
<dbReference type="Pfam" id="PF12838">
    <property type="entry name" value="Fer4_7"/>
    <property type="match status" value="1"/>
</dbReference>
<dbReference type="HAMAP" id="MF_01351">
    <property type="entry name" value="NDH1_NuoI"/>
    <property type="match status" value="1"/>
</dbReference>
<comment type="subcellular location">
    <subcellularLocation>
        <location evidence="8">Cell membrane</location>
        <topology evidence="8">Peripheral membrane protein</topology>
    </subcellularLocation>
</comment>
<comment type="function">
    <text evidence="8">NDH-1 shuttles electrons from NADH, via FMN and iron-sulfur (Fe-S) centers, to quinones in the respiratory chain. The immediate electron acceptor for the enzyme in this species is believed to be ubiquinone. Couples the redox reaction to proton translocation (for every two electrons transferred, four hydrogen ions are translocated across the cytoplasmic membrane), and thus conserves the redox energy in a proton gradient.</text>
</comment>
<evidence type="ECO:0000256" key="3">
    <source>
        <dbReference type="ARBA" id="ARBA00022723"/>
    </source>
</evidence>
<comment type="caution">
    <text evidence="10">The sequence shown here is derived from an EMBL/GenBank/DDBJ whole genome shotgun (WGS) entry which is preliminary data.</text>
</comment>
<evidence type="ECO:0000313" key="11">
    <source>
        <dbReference type="Proteomes" id="UP000786183"/>
    </source>
</evidence>
<evidence type="ECO:0000259" key="9">
    <source>
        <dbReference type="PROSITE" id="PS51379"/>
    </source>
</evidence>
<evidence type="ECO:0000256" key="1">
    <source>
        <dbReference type="ARBA" id="ARBA00010277"/>
    </source>
</evidence>
<accession>A0ABS7WPV2</accession>
<comment type="cofactor">
    <cofactor evidence="8">
        <name>[4Fe-4S] cluster</name>
        <dbReference type="ChEBI" id="CHEBI:49883"/>
    </cofactor>
    <text evidence="8">Binds 2 [4Fe-4S] clusters per subunit.</text>
</comment>
<organism evidence="10 11">
    <name type="scientific">Campylobacter canadensis</name>
    <dbReference type="NCBI Taxonomy" id="449520"/>
    <lineage>
        <taxon>Bacteria</taxon>
        <taxon>Pseudomonadati</taxon>
        <taxon>Campylobacterota</taxon>
        <taxon>Epsilonproteobacteria</taxon>
        <taxon>Campylobacterales</taxon>
        <taxon>Campylobacteraceae</taxon>
        <taxon>Campylobacter</taxon>
    </lineage>
</organism>
<dbReference type="PANTHER" id="PTHR10849">
    <property type="entry name" value="NADH DEHYDROGENASE UBIQUINONE IRON-SULFUR PROTEIN 8, MITOCHONDRIAL"/>
    <property type="match status" value="1"/>
</dbReference>
<keyword evidence="10" id="KW-0560">Oxidoreductase</keyword>
<keyword evidence="8" id="KW-0472">Membrane</keyword>
<feature type="binding site" evidence="8">
    <location>
        <position position="124"/>
    </location>
    <ligand>
        <name>[4Fe-4S] cluster</name>
        <dbReference type="ChEBI" id="CHEBI:49883"/>
        <label>2</label>
    </ligand>
</feature>
<evidence type="ECO:0000313" key="10">
    <source>
        <dbReference type="EMBL" id="MBZ7986790.1"/>
    </source>
</evidence>
<name>A0ABS7WPV2_9BACT</name>
<dbReference type="NCBIfam" id="TIGR01971">
    <property type="entry name" value="NuoI"/>
    <property type="match status" value="1"/>
</dbReference>
<comment type="catalytic activity">
    <reaction evidence="8">
        <text>a quinone + NADH + 5 H(+)(in) = a quinol + NAD(+) + 4 H(+)(out)</text>
        <dbReference type="Rhea" id="RHEA:57888"/>
        <dbReference type="ChEBI" id="CHEBI:15378"/>
        <dbReference type="ChEBI" id="CHEBI:24646"/>
        <dbReference type="ChEBI" id="CHEBI:57540"/>
        <dbReference type="ChEBI" id="CHEBI:57945"/>
        <dbReference type="ChEBI" id="CHEBI:132124"/>
    </reaction>
</comment>
<dbReference type="PANTHER" id="PTHR10849:SF20">
    <property type="entry name" value="NADH DEHYDROGENASE [UBIQUINONE] IRON-SULFUR PROTEIN 8, MITOCHONDRIAL"/>
    <property type="match status" value="1"/>
</dbReference>
<feature type="binding site" evidence="8">
    <location>
        <position position="127"/>
    </location>
    <ligand>
        <name>[4Fe-4S] cluster</name>
        <dbReference type="ChEBI" id="CHEBI:49883"/>
        <label>2</label>
    </ligand>
</feature>
<reference evidence="10 11" key="1">
    <citation type="submission" date="2020-07" db="EMBL/GenBank/DDBJ databases">
        <title>Transfer of Campylobacter canadensis to the novel genus Avispirillum gen. nov., that also includes two novel species recovered from migratory waterfowl: Avispirillum anseris sp. nov. and Avispirillum brantae sp. nov.</title>
        <authorList>
            <person name="Miller W.G."/>
            <person name="Chapman M.H."/>
            <person name="Yee E."/>
            <person name="Inglis G.D."/>
        </authorList>
    </citation>
    <scope>NUCLEOTIDE SEQUENCE [LARGE SCALE GENOMIC DNA]</scope>
    <source>
        <strain evidence="10 11">L283</strain>
    </source>
</reference>
<evidence type="ECO:0000256" key="4">
    <source>
        <dbReference type="ARBA" id="ARBA00022737"/>
    </source>
</evidence>
<dbReference type="Proteomes" id="UP000786183">
    <property type="component" value="Unassembled WGS sequence"/>
</dbReference>
<dbReference type="Gene3D" id="3.30.70.3270">
    <property type="match status" value="1"/>
</dbReference>
<evidence type="ECO:0000256" key="6">
    <source>
        <dbReference type="ARBA" id="ARBA00023004"/>
    </source>
</evidence>
<comment type="similarity">
    <text evidence="1 8">Belongs to the complex I 23 kDa subunit family.</text>
</comment>
<keyword evidence="8" id="KW-0830">Ubiquinone</keyword>
<sequence>MQRYKKVDENRKLLLSPYEKFIKSVKRCLNTELLVGVFSVINETFKFNTATIKYPFEKIKLDNRYRAVHRLQRFIESESERCIGCGLCEKICISNCIRMQTELGSDGRKLVSNYSINLGRCIYCGFCAEVCPELAIVHGVEYENACEQRAYFAHKKDILTPIDKLKEQVEFEGAGALRKDASAFVKKTPNYYEIELAAKGEENV</sequence>
<evidence type="ECO:0000256" key="7">
    <source>
        <dbReference type="ARBA" id="ARBA00023014"/>
    </source>
</evidence>
<keyword evidence="4" id="KW-0677">Repeat</keyword>
<dbReference type="SUPFAM" id="SSF54862">
    <property type="entry name" value="4Fe-4S ferredoxins"/>
    <property type="match status" value="1"/>
</dbReference>
<keyword evidence="7 8" id="KW-0411">Iron-sulfur</keyword>
<feature type="domain" description="4Fe-4S ferredoxin-type" evidence="9">
    <location>
        <begin position="112"/>
        <end position="141"/>
    </location>
</feature>
<keyword evidence="5 8" id="KW-1278">Translocase</keyword>
<dbReference type="RefSeq" id="WP_172230223.1">
    <property type="nucleotide sequence ID" value="NZ_CP035946.1"/>
</dbReference>
<feature type="binding site" evidence="8">
    <location>
        <position position="131"/>
    </location>
    <ligand>
        <name>[4Fe-4S] cluster</name>
        <dbReference type="ChEBI" id="CHEBI:49883"/>
        <label>1</label>
    </ligand>
</feature>
<proteinExistence type="inferred from homology"/>
<keyword evidence="8" id="KW-0874">Quinone</keyword>
<evidence type="ECO:0000256" key="5">
    <source>
        <dbReference type="ARBA" id="ARBA00022967"/>
    </source>
</evidence>
<dbReference type="InterPro" id="IPR010226">
    <property type="entry name" value="NADH_quinone_OxRdtase_chainI"/>
</dbReference>
<feature type="binding site" evidence="8">
    <location>
        <position position="82"/>
    </location>
    <ligand>
        <name>[4Fe-4S] cluster</name>
        <dbReference type="ChEBI" id="CHEBI:49883"/>
        <label>1</label>
    </ligand>
</feature>
<feature type="binding site" evidence="8">
    <location>
        <position position="92"/>
    </location>
    <ligand>
        <name>[4Fe-4S] cluster</name>
        <dbReference type="ChEBI" id="CHEBI:49883"/>
        <label>2</label>
    </ligand>
</feature>
<feature type="binding site" evidence="8">
    <location>
        <position position="121"/>
    </location>
    <ligand>
        <name>[4Fe-4S] cluster</name>
        <dbReference type="ChEBI" id="CHEBI:49883"/>
        <label>2</label>
    </ligand>
</feature>
<feature type="binding site" evidence="8">
    <location>
        <position position="88"/>
    </location>
    <ligand>
        <name>[4Fe-4S] cluster</name>
        <dbReference type="ChEBI" id="CHEBI:49883"/>
        <label>1</label>
    </ligand>
</feature>
<keyword evidence="6 8" id="KW-0408">Iron</keyword>
<keyword evidence="8" id="KW-0520">NAD</keyword>
<dbReference type="PROSITE" id="PS00198">
    <property type="entry name" value="4FE4S_FER_1"/>
    <property type="match status" value="1"/>
</dbReference>
<protein>
    <recommendedName>
        <fullName evidence="8">NADH-quinone oxidoreductase subunit I</fullName>
        <ecNumber evidence="8">7.1.1.-</ecNumber>
    </recommendedName>
    <alternativeName>
        <fullName evidence="8">NADH dehydrogenase I subunit I</fullName>
    </alternativeName>
    <alternativeName>
        <fullName evidence="8">NDH-1 subunit I</fullName>
    </alternativeName>
</protein>
<feature type="binding site" evidence="8">
    <location>
        <position position="85"/>
    </location>
    <ligand>
        <name>[4Fe-4S] cluster</name>
        <dbReference type="ChEBI" id="CHEBI:49883"/>
        <label>1</label>
    </ligand>
</feature>
<keyword evidence="3 8" id="KW-0479">Metal-binding</keyword>